<feature type="transmembrane region" description="Helical" evidence="1">
    <location>
        <begin position="24"/>
        <end position="52"/>
    </location>
</feature>
<name>A0A1Q3E022_LENED</name>
<keyword evidence="1" id="KW-0812">Transmembrane</keyword>
<evidence type="ECO:0000313" key="3">
    <source>
        <dbReference type="Proteomes" id="UP000188533"/>
    </source>
</evidence>
<comment type="caution">
    <text evidence="2">The sequence shown here is derived from an EMBL/GenBank/DDBJ whole genome shotgun (WGS) entry which is preliminary data.</text>
</comment>
<evidence type="ECO:0000256" key="1">
    <source>
        <dbReference type="SAM" id="Phobius"/>
    </source>
</evidence>
<gene>
    <name evidence="2" type="ORF">LENED_002067</name>
</gene>
<reference evidence="2 3" key="1">
    <citation type="submission" date="2016-08" db="EMBL/GenBank/DDBJ databases">
        <authorList>
            <consortium name="Lentinula edodes genome sequencing consortium"/>
            <person name="Sakamoto Y."/>
            <person name="Nakade K."/>
            <person name="Sato S."/>
            <person name="Yoshida Y."/>
            <person name="Miyazaki K."/>
            <person name="Natsume S."/>
            <person name="Konno N."/>
        </authorList>
    </citation>
    <scope>NUCLEOTIDE SEQUENCE [LARGE SCALE GENOMIC DNA]</scope>
    <source>
        <strain evidence="2 3">NBRC 111202</strain>
    </source>
</reference>
<protein>
    <submittedName>
        <fullName evidence="2">Uncharacterized protein</fullName>
    </submittedName>
</protein>
<dbReference type="EMBL" id="BDGU01000032">
    <property type="protein sequence ID" value="GAW00540.1"/>
    <property type="molecule type" value="Genomic_DNA"/>
</dbReference>
<evidence type="ECO:0000313" key="2">
    <source>
        <dbReference type="EMBL" id="GAW00540.1"/>
    </source>
</evidence>
<keyword evidence="1" id="KW-0472">Membrane</keyword>
<reference evidence="2 3" key="2">
    <citation type="submission" date="2017-02" db="EMBL/GenBank/DDBJ databases">
        <title>A genome survey and senescence transcriptome analysis in Lentinula edodes.</title>
        <authorList>
            <person name="Sakamoto Y."/>
            <person name="Nakade K."/>
            <person name="Sato S."/>
            <person name="Yoshida Y."/>
            <person name="Miyazaki K."/>
            <person name="Natsume S."/>
            <person name="Konno N."/>
        </authorList>
    </citation>
    <scope>NUCLEOTIDE SEQUENCE [LARGE SCALE GENOMIC DNA]</scope>
    <source>
        <strain evidence="2 3">NBRC 111202</strain>
    </source>
</reference>
<keyword evidence="1" id="KW-1133">Transmembrane helix</keyword>
<dbReference type="AlphaFoldDB" id="A0A1Q3E022"/>
<proteinExistence type="predicted"/>
<dbReference type="Proteomes" id="UP000188533">
    <property type="component" value="Unassembled WGS sequence"/>
</dbReference>
<accession>A0A1Q3E022</accession>
<organism evidence="2 3">
    <name type="scientific">Lentinula edodes</name>
    <name type="common">Shiitake mushroom</name>
    <name type="synonym">Lentinus edodes</name>
    <dbReference type="NCBI Taxonomy" id="5353"/>
    <lineage>
        <taxon>Eukaryota</taxon>
        <taxon>Fungi</taxon>
        <taxon>Dikarya</taxon>
        <taxon>Basidiomycota</taxon>
        <taxon>Agaricomycotina</taxon>
        <taxon>Agaricomycetes</taxon>
        <taxon>Agaricomycetidae</taxon>
        <taxon>Agaricales</taxon>
        <taxon>Marasmiineae</taxon>
        <taxon>Omphalotaceae</taxon>
        <taxon>Lentinula</taxon>
    </lineage>
</organism>
<sequence>MFIDSVVFGRADTTTSLSTSYNHWFQFCFTVFIFLLPFLIFVSLCFIFFIIVHFGIIYPVEFDYQHCLIYIR</sequence>
<keyword evidence="3" id="KW-1185">Reference proteome</keyword>